<feature type="region of interest" description="Disordered" evidence="1">
    <location>
        <begin position="1"/>
        <end position="20"/>
    </location>
</feature>
<proteinExistence type="predicted"/>
<organism evidence="2">
    <name type="scientific">viral metagenome</name>
    <dbReference type="NCBI Taxonomy" id="1070528"/>
    <lineage>
        <taxon>unclassified sequences</taxon>
        <taxon>metagenomes</taxon>
        <taxon>organismal metagenomes</taxon>
    </lineage>
</organism>
<reference evidence="2" key="1">
    <citation type="submission" date="2020-03" db="EMBL/GenBank/DDBJ databases">
        <title>The deep terrestrial virosphere.</title>
        <authorList>
            <person name="Holmfeldt K."/>
            <person name="Nilsson E."/>
            <person name="Simone D."/>
            <person name="Lopez-Fernandez M."/>
            <person name="Wu X."/>
            <person name="de Brujin I."/>
            <person name="Lundin D."/>
            <person name="Andersson A."/>
            <person name="Bertilsson S."/>
            <person name="Dopson M."/>
        </authorList>
    </citation>
    <scope>NUCLEOTIDE SEQUENCE</scope>
    <source>
        <strain evidence="3">MM415B02160</strain>
        <strain evidence="2">TM448A03388</strain>
    </source>
</reference>
<accession>A0A6H1ZZC6</accession>
<evidence type="ECO:0000313" key="3">
    <source>
        <dbReference type="EMBL" id="QJA85924.1"/>
    </source>
</evidence>
<evidence type="ECO:0000313" key="2">
    <source>
        <dbReference type="EMBL" id="QJA53293.1"/>
    </source>
</evidence>
<dbReference type="EMBL" id="MT142603">
    <property type="protein sequence ID" value="QJA85924.1"/>
    <property type="molecule type" value="Genomic_DNA"/>
</dbReference>
<dbReference type="EMBL" id="MT144410">
    <property type="protein sequence ID" value="QJA53293.1"/>
    <property type="molecule type" value="Genomic_DNA"/>
</dbReference>
<protein>
    <submittedName>
        <fullName evidence="2">Uncharacterized protein</fullName>
    </submittedName>
</protein>
<sequence>MSVGWNSKEKSQPNESPDINGKFFSFKIPSEESVLILDLRNELITLEKCLAYSHSIEERAEWKKKYTEILNQHSASLERILKSNAPSNFIQGFNVQTGVDWMKDEIFTYGWMKKCDL</sequence>
<gene>
    <name evidence="3" type="ORF">MM415B02160_0015</name>
    <name evidence="2" type="ORF">TM448A03388_0003</name>
</gene>
<name>A0A6H1ZZC6_9ZZZZ</name>
<evidence type="ECO:0000256" key="1">
    <source>
        <dbReference type="SAM" id="MobiDB-lite"/>
    </source>
</evidence>
<dbReference type="AlphaFoldDB" id="A0A6H1ZZC6"/>